<feature type="transmembrane region" description="Helical" evidence="4">
    <location>
        <begin position="317"/>
        <end position="334"/>
    </location>
</feature>
<dbReference type="InterPro" id="IPR003593">
    <property type="entry name" value="AAA+_ATPase"/>
</dbReference>
<dbReference type="InterPro" id="IPR027417">
    <property type="entry name" value="P-loop_NTPase"/>
</dbReference>
<dbReference type="GO" id="GO:0003689">
    <property type="term" value="F:DNA clamp loader activity"/>
    <property type="evidence" value="ECO:0007669"/>
    <property type="project" value="TreeGrafter"/>
</dbReference>
<dbReference type="PANTHER" id="PTHR11669:SF20">
    <property type="entry name" value="REPLICATION FACTOR C SUBUNIT 4"/>
    <property type="match status" value="1"/>
</dbReference>
<keyword evidence="4" id="KW-1133">Transmembrane helix</keyword>
<dbReference type="PANTHER" id="PTHR11669">
    <property type="entry name" value="REPLICATION FACTOR C / DNA POLYMERASE III GAMMA-TAU SUBUNIT"/>
    <property type="match status" value="1"/>
</dbReference>
<dbReference type="SUPFAM" id="SSF52540">
    <property type="entry name" value="P-loop containing nucleoside triphosphate hydrolases"/>
    <property type="match status" value="1"/>
</dbReference>
<dbReference type="EMBL" id="MG869655">
    <property type="protein sequence ID" value="AXJ91445.1"/>
    <property type="molecule type" value="Genomic_DNA"/>
</dbReference>
<accession>A0A345WEF9</accession>
<feature type="domain" description="AAA+ ATPase" evidence="5">
    <location>
        <begin position="39"/>
        <end position="180"/>
    </location>
</feature>
<dbReference type="InterPro" id="IPR008921">
    <property type="entry name" value="DNA_pol3_clamp-load_cplx_C"/>
</dbReference>
<dbReference type="SMART" id="SM00382">
    <property type="entry name" value="AAA"/>
    <property type="match status" value="1"/>
</dbReference>
<evidence type="ECO:0000259" key="5">
    <source>
        <dbReference type="SMART" id="SM00382"/>
    </source>
</evidence>
<proteinExistence type="predicted"/>
<evidence type="ECO:0000256" key="1">
    <source>
        <dbReference type="ARBA" id="ARBA00022705"/>
    </source>
</evidence>
<dbReference type="GO" id="GO:0006261">
    <property type="term" value="P:DNA-templated DNA replication"/>
    <property type="evidence" value="ECO:0007669"/>
    <property type="project" value="TreeGrafter"/>
</dbReference>
<dbReference type="Gene3D" id="1.10.8.60">
    <property type="match status" value="1"/>
</dbReference>
<evidence type="ECO:0000256" key="2">
    <source>
        <dbReference type="ARBA" id="ARBA00022741"/>
    </source>
</evidence>
<keyword evidence="4" id="KW-0472">Membrane</keyword>
<dbReference type="Pfam" id="PF13177">
    <property type="entry name" value="DNA_pol3_delta2"/>
    <property type="match status" value="1"/>
</dbReference>
<dbReference type="GO" id="GO:0005524">
    <property type="term" value="F:ATP binding"/>
    <property type="evidence" value="ECO:0007669"/>
    <property type="project" value="UniProtKB-KW"/>
</dbReference>
<keyword evidence="2" id="KW-0547">Nucleotide-binding</keyword>
<keyword evidence="3" id="KW-0067">ATP-binding</keyword>
<evidence type="ECO:0000313" key="6">
    <source>
        <dbReference type="EMBL" id="AXJ91445.1"/>
    </source>
</evidence>
<sequence>MDKGQYTLWVEKYRPKRLSDMVQQENILTLFKNIISCRDVPHMLFYGPSGTGKTTVANIIFNKIFIKHKEDLAILKQNDIVYKKRLLCLNASDLRDINVVREEIKNFVTSSIHRYANVPDFKIIILDEADAMTLESQYALRRLIENYSQISRFIFICNYECKIIPAIKSRCQIRFFPAISEANMRKIIYKITNVEKICFNPEHLQSIISSSNGDVRKLINLLQQLKEHPVAFFSHLTLDLNIQYNSIYKLLMTPNLSLKFFYDEICEFIYQNNKSERLLKDFIFFFIKCTQLDEESKVKIIKKASFSEYKVKSGCNIFLQFYDLLVFIYVIIWVRS</sequence>
<dbReference type="CDD" id="cd00009">
    <property type="entry name" value="AAA"/>
    <property type="match status" value="1"/>
</dbReference>
<organism evidence="6">
    <name type="scientific">Acipenser iridovirus-European</name>
    <dbReference type="NCBI Taxonomy" id="1851774"/>
    <lineage>
        <taxon>Viruses</taxon>
        <taxon>Varidnaviria</taxon>
        <taxon>Bamfordvirae</taxon>
        <taxon>Nucleocytoviricota</taxon>
        <taxon>Megaviricetes</taxon>
        <taxon>Pimascovirales</taxon>
        <taxon>Pimascovirales incertae sedis</taxon>
        <taxon>Iridoviridae</taxon>
    </lineage>
</organism>
<reference evidence="6" key="1">
    <citation type="journal article" date="2018" name="Arch. Virol.">
        <title>Acipenser iridovirus-European encodes a replication factor C (RFC) sub-unit.</title>
        <authorList>
            <person name="Pallandre L."/>
            <person name="Lesne M."/>
            <person name="de Boisseson C."/>
            <person name="Briand F.X."/>
            <person name="Charrier A."/>
            <person name="Waltzek T."/>
            <person name="Daniel P."/>
            <person name="Tragnan A."/>
            <person name="Debeuf B."/>
            <person name="Chesneau V."/>
            <person name="Bigarre L."/>
        </authorList>
    </citation>
    <scope>NUCLEOTIDE SEQUENCE</scope>
    <source>
        <strain evidence="6">A17/284</strain>
    </source>
</reference>
<protein>
    <submittedName>
        <fullName evidence="6">RFC</fullName>
    </submittedName>
</protein>
<evidence type="ECO:0000256" key="3">
    <source>
        <dbReference type="ARBA" id="ARBA00022840"/>
    </source>
</evidence>
<dbReference type="GO" id="GO:0006281">
    <property type="term" value="P:DNA repair"/>
    <property type="evidence" value="ECO:0007669"/>
    <property type="project" value="TreeGrafter"/>
</dbReference>
<dbReference type="InterPro" id="IPR050238">
    <property type="entry name" value="DNA_Rep/Repair_Clamp_Loader"/>
</dbReference>
<keyword evidence="1" id="KW-0235">DNA replication</keyword>
<evidence type="ECO:0000256" key="4">
    <source>
        <dbReference type="SAM" id="Phobius"/>
    </source>
</evidence>
<dbReference type="GO" id="GO:0003677">
    <property type="term" value="F:DNA binding"/>
    <property type="evidence" value="ECO:0007669"/>
    <property type="project" value="InterPro"/>
</dbReference>
<dbReference type="SUPFAM" id="SSF48019">
    <property type="entry name" value="post-AAA+ oligomerization domain-like"/>
    <property type="match status" value="1"/>
</dbReference>
<dbReference type="Gene3D" id="3.40.50.300">
    <property type="entry name" value="P-loop containing nucleotide triphosphate hydrolases"/>
    <property type="match status" value="1"/>
</dbReference>
<keyword evidence="4" id="KW-0812">Transmembrane</keyword>
<name>A0A345WEF9_9VIRU</name>